<keyword evidence="1 2" id="KW-0238">DNA-binding</keyword>
<dbReference type="GO" id="GO:0003697">
    <property type="term" value="F:single-stranded DNA binding"/>
    <property type="evidence" value="ECO:0007669"/>
    <property type="project" value="InterPro"/>
</dbReference>
<evidence type="ECO:0000256" key="2">
    <source>
        <dbReference type="PROSITE-ProRule" id="PRU00252"/>
    </source>
</evidence>
<protein>
    <submittedName>
        <fullName evidence="3">Uncharacterized protein</fullName>
    </submittedName>
</protein>
<gene>
    <name evidence="3" type="ORF">SLEP1_g30323</name>
</gene>
<dbReference type="PANTHER" id="PTHR10302">
    <property type="entry name" value="SINGLE-STRANDED DNA-BINDING PROTEIN"/>
    <property type="match status" value="1"/>
</dbReference>
<proteinExistence type="predicted"/>
<organism evidence="3 4">
    <name type="scientific">Rubroshorea leprosula</name>
    <dbReference type="NCBI Taxonomy" id="152421"/>
    <lineage>
        <taxon>Eukaryota</taxon>
        <taxon>Viridiplantae</taxon>
        <taxon>Streptophyta</taxon>
        <taxon>Embryophyta</taxon>
        <taxon>Tracheophyta</taxon>
        <taxon>Spermatophyta</taxon>
        <taxon>Magnoliopsida</taxon>
        <taxon>eudicotyledons</taxon>
        <taxon>Gunneridae</taxon>
        <taxon>Pentapetalae</taxon>
        <taxon>rosids</taxon>
        <taxon>malvids</taxon>
        <taxon>Malvales</taxon>
        <taxon>Dipterocarpaceae</taxon>
        <taxon>Rubroshorea</taxon>
    </lineage>
</organism>
<name>A0AAV5K6F1_9ROSI</name>
<dbReference type="PROSITE" id="PS50935">
    <property type="entry name" value="SSB"/>
    <property type="match status" value="1"/>
</dbReference>
<accession>A0AAV5K6F1</accession>
<dbReference type="EMBL" id="BPVZ01000054">
    <property type="protein sequence ID" value="GKV20165.1"/>
    <property type="molecule type" value="Genomic_DNA"/>
</dbReference>
<dbReference type="Pfam" id="PF00436">
    <property type="entry name" value="SSB"/>
    <property type="match status" value="1"/>
</dbReference>
<dbReference type="GO" id="GO:0006264">
    <property type="term" value="P:mitochondrial DNA replication"/>
    <property type="evidence" value="ECO:0007669"/>
    <property type="project" value="TreeGrafter"/>
</dbReference>
<comment type="caution">
    <text evidence="3">The sequence shown here is derived from an EMBL/GenBank/DDBJ whole genome shotgun (WGS) entry which is preliminary data.</text>
</comment>
<dbReference type="Gene3D" id="2.40.50.140">
    <property type="entry name" value="Nucleic acid-binding proteins"/>
    <property type="match status" value="1"/>
</dbReference>
<evidence type="ECO:0000313" key="4">
    <source>
        <dbReference type="Proteomes" id="UP001054252"/>
    </source>
</evidence>
<dbReference type="InterPro" id="IPR000424">
    <property type="entry name" value="Primosome_PriB/ssb"/>
</dbReference>
<dbReference type="InterPro" id="IPR012340">
    <property type="entry name" value="NA-bd_OB-fold"/>
</dbReference>
<evidence type="ECO:0000313" key="3">
    <source>
        <dbReference type="EMBL" id="GKV20165.1"/>
    </source>
</evidence>
<dbReference type="AlphaFoldDB" id="A0AAV5K6F1"/>
<keyword evidence="4" id="KW-1185">Reference proteome</keyword>
<evidence type="ECO:0000256" key="1">
    <source>
        <dbReference type="ARBA" id="ARBA00023125"/>
    </source>
</evidence>
<dbReference type="CDD" id="cd04496">
    <property type="entry name" value="SSB_OBF"/>
    <property type="match status" value="1"/>
</dbReference>
<dbReference type="Proteomes" id="UP001054252">
    <property type="component" value="Unassembled WGS sequence"/>
</dbReference>
<dbReference type="GO" id="GO:0042645">
    <property type="term" value="C:mitochondrial nucleoid"/>
    <property type="evidence" value="ECO:0007669"/>
    <property type="project" value="TreeGrafter"/>
</dbReference>
<dbReference type="InterPro" id="IPR011344">
    <property type="entry name" value="ssDNA-bd"/>
</dbReference>
<dbReference type="SUPFAM" id="SSF50249">
    <property type="entry name" value="Nucleic acid-binding proteins"/>
    <property type="match status" value="1"/>
</dbReference>
<reference evidence="3 4" key="1">
    <citation type="journal article" date="2021" name="Commun. Biol.">
        <title>The genome of Shorea leprosula (Dipterocarpaceae) highlights the ecological relevance of drought in aseasonal tropical rainforests.</title>
        <authorList>
            <person name="Ng K.K.S."/>
            <person name="Kobayashi M.J."/>
            <person name="Fawcett J.A."/>
            <person name="Hatakeyama M."/>
            <person name="Paape T."/>
            <person name="Ng C.H."/>
            <person name="Ang C.C."/>
            <person name="Tnah L.H."/>
            <person name="Lee C.T."/>
            <person name="Nishiyama T."/>
            <person name="Sese J."/>
            <person name="O'Brien M.J."/>
            <person name="Copetti D."/>
            <person name="Mohd Noor M.I."/>
            <person name="Ong R.C."/>
            <person name="Putra M."/>
            <person name="Sireger I.Z."/>
            <person name="Indrioko S."/>
            <person name="Kosugi Y."/>
            <person name="Izuno A."/>
            <person name="Isagi Y."/>
            <person name="Lee S.L."/>
            <person name="Shimizu K.K."/>
        </authorList>
    </citation>
    <scope>NUCLEOTIDE SEQUENCE [LARGE SCALE GENOMIC DNA]</scope>
    <source>
        <strain evidence="3">214</strain>
    </source>
</reference>
<sequence>MRTMALEQTLVSTRKSVDFVLKNRFSATRFSAPTSPFSLRFYSDVPRRSNFRRSLKCSVDYKDQGYDFQASYARPPEIPWSKELCNTVHLIGVVGNPVEIRHLSSGKVVAWTRFAVKKSSTDSAWINLTLWDELANIAYQHVEKGQQIYVSGRLVSDTIEGDDGKKQTYYKVVVRQLNFVERSSISMSSYDLDSNWTSGKRFGSYGASASSIEELWQAFFANPVEWWDNRKSKRNPKYPDFKHKDNGEALWIEGRNNPSWVKSQLQILDSRTGSLSDRDERMHVKSMSADEVLPF</sequence>
<dbReference type="NCBIfam" id="TIGR00621">
    <property type="entry name" value="ssb"/>
    <property type="match status" value="1"/>
</dbReference>
<dbReference type="PANTHER" id="PTHR10302:SF0">
    <property type="entry name" value="SINGLE-STRANDED DNA-BINDING PROTEIN, MITOCHONDRIAL"/>
    <property type="match status" value="1"/>
</dbReference>